<feature type="compositionally biased region" description="Basic and acidic residues" evidence="5">
    <location>
        <begin position="80"/>
        <end position="92"/>
    </location>
</feature>
<gene>
    <name evidence="7" type="ORF">RNJ44_04607</name>
</gene>
<accession>A0ABR4NVC8</accession>
<evidence type="ECO:0000313" key="8">
    <source>
        <dbReference type="Proteomes" id="UP001623330"/>
    </source>
</evidence>
<evidence type="ECO:0000256" key="4">
    <source>
        <dbReference type="ARBA" id="ARBA00023242"/>
    </source>
</evidence>
<evidence type="ECO:0000259" key="6">
    <source>
        <dbReference type="PROSITE" id="PS00036"/>
    </source>
</evidence>
<dbReference type="InterPro" id="IPR046347">
    <property type="entry name" value="bZIP_sf"/>
</dbReference>
<evidence type="ECO:0000256" key="5">
    <source>
        <dbReference type="SAM" id="MobiDB-lite"/>
    </source>
</evidence>
<reference evidence="7 8" key="1">
    <citation type="submission" date="2024-05" db="EMBL/GenBank/DDBJ databases">
        <title>Long read based assembly of the Candida bracarensis genome reveals expanded adhesin content.</title>
        <authorList>
            <person name="Marcet-Houben M."/>
            <person name="Ksiezopolska E."/>
            <person name="Gabaldon T."/>
        </authorList>
    </citation>
    <scope>NUCLEOTIDE SEQUENCE [LARGE SCALE GENOMIC DNA]</scope>
    <source>
        <strain evidence="7 8">CBM6</strain>
    </source>
</reference>
<dbReference type="SUPFAM" id="SSF57959">
    <property type="entry name" value="Leucine zipper domain"/>
    <property type="match status" value="1"/>
</dbReference>
<organism evidence="7 8">
    <name type="scientific">Nakaseomyces bracarensis</name>
    <dbReference type="NCBI Taxonomy" id="273131"/>
    <lineage>
        <taxon>Eukaryota</taxon>
        <taxon>Fungi</taxon>
        <taxon>Dikarya</taxon>
        <taxon>Ascomycota</taxon>
        <taxon>Saccharomycotina</taxon>
        <taxon>Saccharomycetes</taxon>
        <taxon>Saccharomycetales</taxon>
        <taxon>Saccharomycetaceae</taxon>
        <taxon>Nakaseomyces</taxon>
    </lineage>
</organism>
<keyword evidence="3" id="KW-0804">Transcription</keyword>
<name>A0ABR4NVC8_9SACH</name>
<feature type="region of interest" description="Disordered" evidence="5">
    <location>
        <begin position="33"/>
        <end position="92"/>
    </location>
</feature>
<evidence type="ECO:0000256" key="3">
    <source>
        <dbReference type="ARBA" id="ARBA00023163"/>
    </source>
</evidence>
<proteinExistence type="predicted"/>
<evidence type="ECO:0000256" key="2">
    <source>
        <dbReference type="ARBA" id="ARBA00023015"/>
    </source>
</evidence>
<feature type="domain" description="BZIP" evidence="6">
    <location>
        <begin position="75"/>
        <end position="90"/>
    </location>
</feature>
<comment type="caution">
    <text evidence="7">The sequence shown here is derived from an EMBL/GenBank/DDBJ whole genome shotgun (WGS) entry which is preliminary data.</text>
</comment>
<dbReference type="Proteomes" id="UP001623330">
    <property type="component" value="Unassembled WGS sequence"/>
</dbReference>
<dbReference type="PANTHER" id="PTHR40621:SF6">
    <property type="entry name" value="AP-1-LIKE TRANSCRIPTION FACTOR YAP1-RELATED"/>
    <property type="match status" value="1"/>
</dbReference>
<comment type="subcellular location">
    <subcellularLocation>
        <location evidence="1">Nucleus</location>
    </subcellularLocation>
</comment>
<evidence type="ECO:0000256" key="1">
    <source>
        <dbReference type="ARBA" id="ARBA00004123"/>
    </source>
</evidence>
<keyword evidence="2" id="KW-0805">Transcription regulation</keyword>
<feature type="region of interest" description="Disordered" evidence="5">
    <location>
        <begin position="219"/>
        <end position="243"/>
    </location>
</feature>
<evidence type="ECO:0000313" key="7">
    <source>
        <dbReference type="EMBL" id="KAL3232691.1"/>
    </source>
</evidence>
<keyword evidence="4" id="KW-0539">Nucleus</keyword>
<dbReference type="InterPro" id="IPR050936">
    <property type="entry name" value="AP-1-like"/>
</dbReference>
<dbReference type="SMART" id="SM00338">
    <property type="entry name" value="BRLZ"/>
    <property type="match status" value="1"/>
</dbReference>
<dbReference type="InterPro" id="IPR004827">
    <property type="entry name" value="bZIP"/>
</dbReference>
<protein>
    <submittedName>
        <fullName evidence="7">AP-1-like transcription factor YAP5</fullName>
    </submittedName>
</protein>
<dbReference type="PROSITE" id="PS00036">
    <property type="entry name" value="BZIP_BASIC"/>
    <property type="match status" value="1"/>
</dbReference>
<dbReference type="PANTHER" id="PTHR40621">
    <property type="entry name" value="TRANSCRIPTION FACTOR KAPC-RELATED"/>
    <property type="match status" value="1"/>
</dbReference>
<dbReference type="EMBL" id="JBEVYD010000005">
    <property type="protein sequence ID" value="KAL3232691.1"/>
    <property type="molecule type" value="Genomic_DNA"/>
</dbReference>
<keyword evidence="8" id="KW-1185">Reference proteome</keyword>
<dbReference type="CDD" id="cd14688">
    <property type="entry name" value="bZIP_YAP"/>
    <property type="match status" value="1"/>
</dbReference>
<dbReference type="Gene3D" id="1.20.5.170">
    <property type="match status" value="1"/>
</dbReference>
<sequence>MVDVKYPVLKPKESISDKLAMSKIHISRNWKLPPLRSRAPGDKLAQYRKRSATLDTNSDVSSPEGDYVEGPSQSKKKKQNREAQRAYRERSKNRLQALEENVETLQAMVRSWQNKYKKLAQQYDDLKTESSKKIKDLEREVQENKDDKKCFICMKNADIDDIKRNAKETDLKPIFTDDFLNQAIKNFKPIPAVSIKSANNTSPPINTVKLNKKLPNLIPQSLSTTPVPSQSPEEGSLSPQPFSNTTLGENTLDVEKEDCGFCNDNTTCLCHDLNESKNQHSTASRSSVLLLDTLPQHSLVEAGKTKYTESAIRSTNCTENPSKCQKCTDIDASCIKPVQDNLVSNTPHKRSYDIMDDLPMEFEIDLNKFLPPTRKKKSK</sequence>